<sequence length="89" mass="10206">MRIKQFVIMMMIICGCVSVGCKNKEVQESDKTASESSRLARQEVEYPEKEDTYGDWAQVGEFKINSRSVEQDVHDTDTSKIGNKWVNSR</sequence>
<evidence type="ECO:0000256" key="1">
    <source>
        <dbReference type="SAM" id="MobiDB-lite"/>
    </source>
</evidence>
<name>R5ZYW6_9FIRM</name>
<gene>
    <name evidence="2" type="ORF">BN765_00561</name>
</gene>
<dbReference type="PROSITE" id="PS51257">
    <property type="entry name" value="PROKAR_LIPOPROTEIN"/>
    <property type="match status" value="1"/>
</dbReference>
<accession>R5ZYW6</accession>
<reference evidence="2" key="1">
    <citation type="submission" date="2012-11" db="EMBL/GenBank/DDBJ databases">
        <title>Dependencies among metagenomic species, viruses, plasmids and units of genetic variation.</title>
        <authorList>
            <person name="Nielsen H.B."/>
            <person name="Almeida M."/>
            <person name="Juncker A.S."/>
            <person name="Rasmussen S."/>
            <person name="Li J."/>
            <person name="Sunagawa S."/>
            <person name="Plichta D."/>
            <person name="Gautier L."/>
            <person name="Le Chatelier E."/>
            <person name="Peletier E."/>
            <person name="Bonde I."/>
            <person name="Nielsen T."/>
            <person name="Manichanh C."/>
            <person name="Arumugam M."/>
            <person name="Batto J."/>
            <person name="Santos M.B.Q.D."/>
            <person name="Blom N."/>
            <person name="Borruel N."/>
            <person name="Burgdorf K.S."/>
            <person name="Boumezbeur F."/>
            <person name="Casellas F."/>
            <person name="Dore J."/>
            <person name="Guarner F."/>
            <person name="Hansen T."/>
            <person name="Hildebrand F."/>
            <person name="Kaas R.S."/>
            <person name="Kennedy S."/>
            <person name="Kristiansen K."/>
            <person name="Kultima J.R."/>
            <person name="Leonard P."/>
            <person name="Levenez F."/>
            <person name="Lund O."/>
            <person name="Moumen B."/>
            <person name="Le Paslier D."/>
            <person name="Pons N."/>
            <person name="Pedersen O."/>
            <person name="Prifti E."/>
            <person name="Qin J."/>
            <person name="Raes J."/>
            <person name="Tap J."/>
            <person name="Tims S."/>
            <person name="Ussery D.W."/>
            <person name="Yamada T."/>
            <person name="MetaHit consortium"/>
            <person name="Renault P."/>
            <person name="Sicheritz-Ponten T."/>
            <person name="Bork P."/>
            <person name="Wang J."/>
            <person name="Brunak S."/>
            <person name="Ehrlich S.D."/>
        </authorList>
    </citation>
    <scope>NUCLEOTIDE SEQUENCE [LARGE SCALE GENOMIC DNA]</scope>
</reference>
<feature type="region of interest" description="Disordered" evidence="1">
    <location>
        <begin position="68"/>
        <end position="89"/>
    </location>
</feature>
<comment type="caution">
    <text evidence="2">The sequence shown here is derived from an EMBL/GenBank/DDBJ whole genome shotgun (WGS) entry which is preliminary data.</text>
</comment>
<proteinExistence type="predicted"/>
<dbReference type="AlphaFoldDB" id="R5ZYW6"/>
<dbReference type="EMBL" id="CBBU010000145">
    <property type="protein sequence ID" value="CDA41589.1"/>
    <property type="molecule type" value="Genomic_DNA"/>
</dbReference>
<feature type="compositionally biased region" description="Basic and acidic residues" evidence="1">
    <location>
        <begin position="69"/>
        <end position="78"/>
    </location>
</feature>
<organism evidence="2 3">
    <name type="scientific">Lachnospira eligens CAG:72</name>
    <dbReference type="NCBI Taxonomy" id="1263077"/>
    <lineage>
        <taxon>Bacteria</taxon>
        <taxon>Bacillati</taxon>
        <taxon>Bacillota</taxon>
        <taxon>Clostridia</taxon>
        <taxon>Lachnospirales</taxon>
        <taxon>Lachnospiraceae</taxon>
        <taxon>Lachnospira</taxon>
    </lineage>
</organism>
<evidence type="ECO:0000313" key="3">
    <source>
        <dbReference type="Proteomes" id="UP000018175"/>
    </source>
</evidence>
<evidence type="ECO:0000313" key="2">
    <source>
        <dbReference type="EMBL" id="CDA41589.1"/>
    </source>
</evidence>
<protein>
    <submittedName>
        <fullName evidence="2">Uncharacterized protein</fullName>
    </submittedName>
</protein>
<feature type="region of interest" description="Disordered" evidence="1">
    <location>
        <begin position="27"/>
        <end position="46"/>
    </location>
</feature>
<feature type="compositionally biased region" description="Polar residues" evidence="1">
    <location>
        <begin position="79"/>
        <end position="89"/>
    </location>
</feature>
<dbReference type="Proteomes" id="UP000018175">
    <property type="component" value="Unassembled WGS sequence"/>
</dbReference>